<dbReference type="SUPFAM" id="SSF46626">
    <property type="entry name" value="Cytochrome c"/>
    <property type="match status" value="1"/>
</dbReference>
<dbReference type="Pfam" id="PF21419">
    <property type="entry name" value="RoxA-like_Cyt-c"/>
    <property type="match status" value="1"/>
</dbReference>
<dbReference type="GO" id="GO:0020037">
    <property type="term" value="F:heme binding"/>
    <property type="evidence" value="ECO:0007669"/>
    <property type="project" value="InterPro"/>
</dbReference>
<keyword evidence="2 4" id="KW-0479">Metal-binding</keyword>
<keyword evidence="5" id="KW-0812">Transmembrane</keyword>
<accession>A0A1G9GV54</accession>
<dbReference type="PROSITE" id="PS51007">
    <property type="entry name" value="CYTC"/>
    <property type="match status" value="1"/>
</dbReference>
<evidence type="ECO:0000256" key="1">
    <source>
        <dbReference type="ARBA" id="ARBA00022617"/>
    </source>
</evidence>
<organism evidence="7 8">
    <name type="scientific">Franzmannia pantelleriensis</name>
    <dbReference type="NCBI Taxonomy" id="48727"/>
    <lineage>
        <taxon>Bacteria</taxon>
        <taxon>Pseudomonadati</taxon>
        <taxon>Pseudomonadota</taxon>
        <taxon>Gammaproteobacteria</taxon>
        <taxon>Oceanospirillales</taxon>
        <taxon>Halomonadaceae</taxon>
        <taxon>Franzmannia</taxon>
    </lineage>
</organism>
<gene>
    <name evidence="7" type="ORF">SAMN05192555_102261</name>
</gene>
<proteinExistence type="predicted"/>
<sequence>MRRQEPPVTAVQHEARRRRWRRLPLTLLALSVVVIGLLALVIGVPTLWRYSGESVQHYADPETHFRHGSIGSEVSGLPVRLWRVLPDLFPEVFDDQHYEVFGFLYASGDEASQGDLPIGLGTREVRGVEIAWFNCALCHVGTVRESPDASPRQIDGMPSNNLDLYGFISFLLDVADDPRLAPDSVLAAMDEQGQRLGMIERQVWRYAVLPQVREGLLETRATLAPLLDEQPPWGPGRVDTFNPYKLLQFGMDAAELDESERIGTSDFPAIFLQRPRQGMDLHWDGNNVSLQERNLSAAIGAGVTEESVDHAGIERVADWLLDLEPPPSPYRPDPDAVAAGKPVYMRLCADCHGYQDGGRYVFEGERLGQVVPNAELGVDPARLDSYTETLQRYQLTLFEDDERYRFRYFRNTDGYANLPLDGLWLRAPYLHNGAVPTLYDLLLPPEQRPQAFVRGLDVLDEEQGGFVAPDCTPGEPLAEGFCFDTSQPGNGRQGHTYGTKLTAQERSDLLNYLLTF</sequence>
<evidence type="ECO:0000313" key="7">
    <source>
        <dbReference type="EMBL" id="SDL04472.1"/>
    </source>
</evidence>
<protein>
    <recommendedName>
        <fullName evidence="6">Cytochrome c domain-containing protein</fullName>
    </recommendedName>
</protein>
<evidence type="ECO:0000256" key="5">
    <source>
        <dbReference type="SAM" id="Phobius"/>
    </source>
</evidence>
<dbReference type="InterPro" id="IPR036909">
    <property type="entry name" value="Cyt_c-like_dom_sf"/>
</dbReference>
<keyword evidence="5" id="KW-0472">Membrane</keyword>
<dbReference type="Gene3D" id="1.10.760.10">
    <property type="entry name" value="Cytochrome c-like domain"/>
    <property type="match status" value="1"/>
</dbReference>
<dbReference type="AlphaFoldDB" id="A0A1G9GV54"/>
<feature type="transmembrane region" description="Helical" evidence="5">
    <location>
        <begin position="25"/>
        <end position="48"/>
    </location>
</feature>
<dbReference type="STRING" id="48727.SAMN05192555_102261"/>
<evidence type="ECO:0000259" key="6">
    <source>
        <dbReference type="PROSITE" id="PS51007"/>
    </source>
</evidence>
<dbReference type="GO" id="GO:0009055">
    <property type="term" value="F:electron transfer activity"/>
    <property type="evidence" value="ECO:0007669"/>
    <property type="project" value="InterPro"/>
</dbReference>
<dbReference type="EMBL" id="FNGH01000002">
    <property type="protein sequence ID" value="SDL04472.1"/>
    <property type="molecule type" value="Genomic_DNA"/>
</dbReference>
<evidence type="ECO:0000313" key="8">
    <source>
        <dbReference type="Proteomes" id="UP000199107"/>
    </source>
</evidence>
<evidence type="ECO:0000256" key="2">
    <source>
        <dbReference type="ARBA" id="ARBA00022723"/>
    </source>
</evidence>
<evidence type="ECO:0000256" key="4">
    <source>
        <dbReference type="PROSITE-ProRule" id="PRU00433"/>
    </source>
</evidence>
<reference evidence="8" key="1">
    <citation type="submission" date="2016-10" db="EMBL/GenBank/DDBJ databases">
        <authorList>
            <person name="Varghese N."/>
            <person name="Submissions S."/>
        </authorList>
    </citation>
    <scope>NUCLEOTIDE SEQUENCE [LARGE SCALE GENOMIC DNA]</scope>
    <source>
        <strain evidence="8">AAP</strain>
    </source>
</reference>
<keyword evidence="5" id="KW-1133">Transmembrane helix</keyword>
<dbReference type="GO" id="GO:0046872">
    <property type="term" value="F:metal ion binding"/>
    <property type="evidence" value="ECO:0007669"/>
    <property type="project" value="UniProtKB-KW"/>
</dbReference>
<keyword evidence="8" id="KW-1185">Reference proteome</keyword>
<name>A0A1G9GV54_9GAMM</name>
<dbReference type="InterPro" id="IPR051395">
    <property type="entry name" value="Cytochrome_c_Peroxidase/MauG"/>
</dbReference>
<dbReference type="GO" id="GO:0004130">
    <property type="term" value="F:cytochrome-c peroxidase activity"/>
    <property type="evidence" value="ECO:0007669"/>
    <property type="project" value="TreeGrafter"/>
</dbReference>
<feature type="domain" description="Cytochrome c" evidence="6">
    <location>
        <begin position="335"/>
        <end position="516"/>
    </location>
</feature>
<keyword evidence="1 4" id="KW-0349">Heme</keyword>
<dbReference type="OrthoDB" id="417271at2"/>
<dbReference type="RefSeq" id="WP_089657116.1">
    <property type="nucleotide sequence ID" value="NZ_FNGH01000002.1"/>
</dbReference>
<dbReference type="InterPro" id="IPR009056">
    <property type="entry name" value="Cyt_c-like_dom"/>
</dbReference>
<dbReference type="Proteomes" id="UP000199107">
    <property type="component" value="Unassembled WGS sequence"/>
</dbReference>
<dbReference type="PANTHER" id="PTHR30600:SF9">
    <property type="entry name" value="BLR7738 PROTEIN"/>
    <property type="match status" value="1"/>
</dbReference>
<evidence type="ECO:0000256" key="3">
    <source>
        <dbReference type="ARBA" id="ARBA00023004"/>
    </source>
</evidence>
<keyword evidence="3 4" id="KW-0408">Iron</keyword>
<dbReference type="PANTHER" id="PTHR30600">
    <property type="entry name" value="CYTOCHROME C PEROXIDASE-RELATED"/>
    <property type="match status" value="1"/>
</dbReference>